<evidence type="ECO:0000313" key="4">
    <source>
        <dbReference type="Proteomes" id="UP000821866"/>
    </source>
</evidence>
<dbReference type="Proteomes" id="UP000821866">
    <property type="component" value="Chromosome 8"/>
</dbReference>
<organism evidence="3 4">
    <name type="scientific">Rhipicephalus microplus</name>
    <name type="common">Cattle tick</name>
    <name type="synonym">Boophilus microplus</name>
    <dbReference type="NCBI Taxonomy" id="6941"/>
    <lineage>
        <taxon>Eukaryota</taxon>
        <taxon>Metazoa</taxon>
        <taxon>Ecdysozoa</taxon>
        <taxon>Arthropoda</taxon>
        <taxon>Chelicerata</taxon>
        <taxon>Arachnida</taxon>
        <taxon>Acari</taxon>
        <taxon>Parasitiformes</taxon>
        <taxon>Ixodida</taxon>
        <taxon>Ixodoidea</taxon>
        <taxon>Ixodidae</taxon>
        <taxon>Rhipicephalinae</taxon>
        <taxon>Rhipicephalus</taxon>
        <taxon>Boophilus</taxon>
    </lineage>
</organism>
<dbReference type="GO" id="GO:0003676">
    <property type="term" value="F:nucleic acid binding"/>
    <property type="evidence" value="ECO:0007669"/>
    <property type="project" value="InterPro"/>
</dbReference>
<dbReference type="EMBL" id="JABSTU010000010">
    <property type="protein sequence ID" value="KAH8018788.1"/>
    <property type="molecule type" value="Genomic_DNA"/>
</dbReference>
<protein>
    <recommendedName>
        <fullName evidence="2">DDE-1 domain-containing protein</fullName>
    </recommendedName>
</protein>
<evidence type="ECO:0000313" key="3">
    <source>
        <dbReference type="EMBL" id="KAH8018788.1"/>
    </source>
</evidence>
<name>A0A9J6D9I6_RHIMP</name>
<feature type="compositionally biased region" description="Polar residues" evidence="1">
    <location>
        <begin position="15"/>
        <end position="24"/>
    </location>
</feature>
<keyword evidence="4" id="KW-1185">Reference proteome</keyword>
<reference evidence="3" key="2">
    <citation type="submission" date="2021-09" db="EMBL/GenBank/DDBJ databases">
        <authorList>
            <person name="Jia N."/>
            <person name="Wang J."/>
            <person name="Shi W."/>
            <person name="Du L."/>
            <person name="Sun Y."/>
            <person name="Zhan W."/>
            <person name="Jiang J."/>
            <person name="Wang Q."/>
            <person name="Zhang B."/>
            <person name="Ji P."/>
            <person name="Sakyi L.B."/>
            <person name="Cui X."/>
            <person name="Yuan T."/>
            <person name="Jiang B."/>
            <person name="Yang W."/>
            <person name="Lam T.T.-Y."/>
            <person name="Chang Q."/>
            <person name="Ding S."/>
            <person name="Wang X."/>
            <person name="Zhu J."/>
            <person name="Ruan X."/>
            <person name="Zhao L."/>
            <person name="Wei J."/>
            <person name="Que T."/>
            <person name="Du C."/>
            <person name="Cheng J."/>
            <person name="Dai P."/>
            <person name="Han X."/>
            <person name="Huang E."/>
            <person name="Gao Y."/>
            <person name="Liu J."/>
            <person name="Shao H."/>
            <person name="Ye R."/>
            <person name="Li L."/>
            <person name="Wei W."/>
            <person name="Wang X."/>
            <person name="Wang C."/>
            <person name="Huo Q."/>
            <person name="Li W."/>
            <person name="Guo W."/>
            <person name="Chen H."/>
            <person name="Chen S."/>
            <person name="Zhou L."/>
            <person name="Zhou L."/>
            <person name="Ni X."/>
            <person name="Tian J."/>
            <person name="Zhou Y."/>
            <person name="Sheng Y."/>
            <person name="Liu T."/>
            <person name="Pan Y."/>
            <person name="Xia L."/>
            <person name="Li J."/>
            <person name="Zhao F."/>
            <person name="Cao W."/>
        </authorList>
    </citation>
    <scope>NUCLEOTIDE SEQUENCE</scope>
    <source>
        <strain evidence="3">Rmic-2018</strain>
        <tissue evidence="3">Larvae</tissue>
    </source>
</reference>
<accession>A0A9J6D9I6</accession>
<dbReference type="InterPro" id="IPR004875">
    <property type="entry name" value="DDE_SF_endonuclease_dom"/>
</dbReference>
<dbReference type="AlphaFoldDB" id="A0A9J6D9I6"/>
<dbReference type="VEuPathDB" id="VectorBase:LOC119163388"/>
<gene>
    <name evidence="3" type="ORF">HPB51_012178</name>
</gene>
<evidence type="ECO:0000259" key="2">
    <source>
        <dbReference type="Pfam" id="PF03184"/>
    </source>
</evidence>
<feature type="region of interest" description="Disordered" evidence="1">
    <location>
        <begin position="1"/>
        <end position="24"/>
    </location>
</feature>
<comment type="caution">
    <text evidence="3">The sequence shown here is derived from an EMBL/GenBank/DDBJ whole genome shotgun (WGS) entry which is preliminary data.</text>
</comment>
<feature type="domain" description="DDE-1" evidence="2">
    <location>
        <begin position="79"/>
        <end position="141"/>
    </location>
</feature>
<evidence type="ECO:0000256" key="1">
    <source>
        <dbReference type="SAM" id="MobiDB-lite"/>
    </source>
</evidence>
<proteinExistence type="predicted"/>
<sequence length="167" mass="18450">MDEDSTPPPPKRKAQVSNDKTTAQTSNINQTLSEIQKAVKEQAEATNNLSLAISMIMNRLDKLEANVANLNPRTPPIVRQGRKVIFFVDNCGAHGSVSNLEAIWLEFLLPNTTSMLQPMDQGVIQNIKAHYRARLLSRTVLCLGNGKAYKVDILAAIHICWLMLGGQ</sequence>
<dbReference type="Pfam" id="PF03184">
    <property type="entry name" value="DDE_1"/>
    <property type="match status" value="1"/>
</dbReference>
<reference evidence="3" key="1">
    <citation type="journal article" date="2020" name="Cell">
        <title>Large-Scale Comparative Analyses of Tick Genomes Elucidate Their Genetic Diversity and Vector Capacities.</title>
        <authorList>
            <consortium name="Tick Genome and Microbiome Consortium (TIGMIC)"/>
            <person name="Jia N."/>
            <person name="Wang J."/>
            <person name="Shi W."/>
            <person name="Du L."/>
            <person name="Sun Y."/>
            <person name="Zhan W."/>
            <person name="Jiang J.F."/>
            <person name="Wang Q."/>
            <person name="Zhang B."/>
            <person name="Ji P."/>
            <person name="Bell-Sakyi L."/>
            <person name="Cui X.M."/>
            <person name="Yuan T.T."/>
            <person name="Jiang B.G."/>
            <person name="Yang W.F."/>
            <person name="Lam T.T."/>
            <person name="Chang Q.C."/>
            <person name="Ding S.J."/>
            <person name="Wang X.J."/>
            <person name="Zhu J.G."/>
            <person name="Ruan X.D."/>
            <person name="Zhao L."/>
            <person name="Wei J.T."/>
            <person name="Ye R.Z."/>
            <person name="Que T.C."/>
            <person name="Du C.H."/>
            <person name="Zhou Y.H."/>
            <person name="Cheng J.X."/>
            <person name="Dai P.F."/>
            <person name="Guo W.B."/>
            <person name="Han X.H."/>
            <person name="Huang E.J."/>
            <person name="Li L.F."/>
            <person name="Wei W."/>
            <person name="Gao Y.C."/>
            <person name="Liu J.Z."/>
            <person name="Shao H.Z."/>
            <person name="Wang X."/>
            <person name="Wang C.C."/>
            <person name="Yang T.C."/>
            <person name="Huo Q.B."/>
            <person name="Li W."/>
            <person name="Chen H.Y."/>
            <person name="Chen S.E."/>
            <person name="Zhou L.G."/>
            <person name="Ni X.B."/>
            <person name="Tian J.H."/>
            <person name="Sheng Y."/>
            <person name="Liu T."/>
            <person name="Pan Y.S."/>
            <person name="Xia L.Y."/>
            <person name="Li J."/>
            <person name="Zhao F."/>
            <person name="Cao W.C."/>
        </authorList>
    </citation>
    <scope>NUCLEOTIDE SEQUENCE</scope>
    <source>
        <strain evidence="3">Rmic-2018</strain>
    </source>
</reference>